<organism evidence="4 5">
    <name type="scientific">Micractinium conductrix</name>
    <dbReference type="NCBI Taxonomy" id="554055"/>
    <lineage>
        <taxon>Eukaryota</taxon>
        <taxon>Viridiplantae</taxon>
        <taxon>Chlorophyta</taxon>
        <taxon>core chlorophytes</taxon>
        <taxon>Trebouxiophyceae</taxon>
        <taxon>Chlorellales</taxon>
        <taxon>Chlorellaceae</taxon>
        <taxon>Chlorella clade</taxon>
        <taxon>Micractinium</taxon>
    </lineage>
</organism>
<dbReference type="InterPro" id="IPR006598">
    <property type="entry name" value="CAP10"/>
</dbReference>
<keyword evidence="2" id="KW-0808">Transferase</keyword>
<evidence type="ECO:0000313" key="5">
    <source>
        <dbReference type="Proteomes" id="UP000239649"/>
    </source>
</evidence>
<dbReference type="GO" id="GO:0016740">
    <property type="term" value="F:transferase activity"/>
    <property type="evidence" value="ECO:0007669"/>
    <property type="project" value="UniProtKB-KW"/>
</dbReference>
<evidence type="ECO:0000256" key="1">
    <source>
        <dbReference type="ARBA" id="ARBA00010118"/>
    </source>
</evidence>
<sequence>MVFDNLRPWFARGITKADLDVCAPIAEGDASKYENGTPNGQQFRLLLHGNQVLITSGGLRRNNGGHAQEGLEYYQISQIQDAARRFGLPDMEFAVGFGDISRIRGEDNGGLCPLLIYCKTPSHYDILIPDGQFTQYLFDEWVQKNREDEGGPKWEEKEAKAVGRWHEYCADAPQRDRSGKAVACIRRAYKNHTRDKGDEYTAFTDEALSLSDQRRWKYSLHLDGLGCSNRLQKIMATGQTILKQDSNLQEFFYGALKPWVHYVPTGYNGVEEIDWTVQFLRSNDDLARAIGQNARQFASTHLVEEGRSCYIKVLFEEMKKLMRFESNPGDFPHKISYDEEVEKHVVMETSHMGKGPTI</sequence>
<evidence type="ECO:0000256" key="2">
    <source>
        <dbReference type="ARBA" id="ARBA00022679"/>
    </source>
</evidence>
<dbReference type="AlphaFoldDB" id="A0A2P6V290"/>
<keyword evidence="5" id="KW-1185">Reference proteome</keyword>
<dbReference type="PANTHER" id="PTHR12203:SF35">
    <property type="entry name" value="PROTEIN O-GLUCOSYLTRANSFERASE 1"/>
    <property type="match status" value="1"/>
</dbReference>
<name>A0A2P6V290_9CHLO</name>
<dbReference type="InterPro" id="IPR051091">
    <property type="entry name" value="O-Glucosyltr/Glycosyltrsf_90"/>
</dbReference>
<dbReference type="Pfam" id="PF05686">
    <property type="entry name" value="Glyco_transf_90"/>
    <property type="match status" value="1"/>
</dbReference>
<proteinExistence type="inferred from homology"/>
<dbReference type="SMART" id="SM00672">
    <property type="entry name" value="CAP10"/>
    <property type="match status" value="1"/>
</dbReference>
<reference evidence="4 5" key="1">
    <citation type="journal article" date="2018" name="Plant J.">
        <title>Genome sequences of Chlorella sorokiniana UTEX 1602 and Micractinium conductrix SAG 241.80: implications to maltose excretion by a green alga.</title>
        <authorList>
            <person name="Arriola M.B."/>
            <person name="Velmurugan N."/>
            <person name="Zhang Y."/>
            <person name="Plunkett M.H."/>
            <person name="Hondzo H."/>
            <person name="Barney B.M."/>
        </authorList>
    </citation>
    <scope>NUCLEOTIDE SEQUENCE [LARGE SCALE GENOMIC DNA]</scope>
    <source>
        <strain evidence="4 5">SAG 241.80</strain>
    </source>
</reference>
<accession>A0A2P6V290</accession>
<feature type="domain" description="Glycosyl transferase CAP10" evidence="3">
    <location>
        <begin position="87"/>
        <end position="325"/>
    </location>
</feature>
<evidence type="ECO:0000259" key="3">
    <source>
        <dbReference type="SMART" id="SM00672"/>
    </source>
</evidence>
<dbReference type="Proteomes" id="UP000239649">
    <property type="component" value="Unassembled WGS sequence"/>
</dbReference>
<protein>
    <submittedName>
        <fullName evidence="4">KDEL motif-containing 1</fullName>
    </submittedName>
</protein>
<gene>
    <name evidence="4" type="ORF">C2E20_8168</name>
</gene>
<dbReference type="OrthoDB" id="202415at2759"/>
<evidence type="ECO:0000313" key="4">
    <source>
        <dbReference type="EMBL" id="PSC68200.1"/>
    </source>
</evidence>
<dbReference type="PANTHER" id="PTHR12203">
    <property type="entry name" value="KDEL LYS-ASP-GLU-LEU CONTAINING - RELATED"/>
    <property type="match status" value="1"/>
</dbReference>
<comment type="caution">
    <text evidence="4">The sequence shown here is derived from an EMBL/GenBank/DDBJ whole genome shotgun (WGS) entry which is preliminary data.</text>
</comment>
<dbReference type="EMBL" id="LHPF02000040">
    <property type="protein sequence ID" value="PSC68200.1"/>
    <property type="molecule type" value="Genomic_DNA"/>
</dbReference>
<comment type="similarity">
    <text evidence="1">Belongs to the glycosyltransferase 90 family.</text>
</comment>